<dbReference type="Proteomes" id="UP000193929">
    <property type="component" value="Unassembled WGS sequence"/>
</dbReference>
<dbReference type="RefSeq" id="WP_084887187.1">
    <property type="nucleotide sequence ID" value="NZ_NCVF01000020.1"/>
</dbReference>
<evidence type="ECO:0000313" key="3">
    <source>
        <dbReference type="Proteomes" id="UP000193929"/>
    </source>
</evidence>
<dbReference type="AlphaFoldDB" id="A0A1X1K7J8"/>
<sequence>MTYKLTGSPTLKGEKNVTIVTIEKEEPGRYSYERVELPGNRTNDNEEVLIQAVLDFIRTELDPTNAIVTAQAKLEQTLAKLEQAEQKVAQAQANLEQTQEKLSQAEAKQNDLEALANRINKVVRVMAQDSIMGEKVSYGTTYKEMVELFPLAEVGKVYEPGAIFAVEDPSHAEINGEGKRILIQTNQSFTYQGETLAQLEGTPYQNGVLATWKFSAPKAPNDPTVASAAAVSTTATVTPTVTEPSATTVTPNQ</sequence>
<evidence type="ECO:0000256" key="1">
    <source>
        <dbReference type="SAM" id="Coils"/>
    </source>
</evidence>
<reference evidence="2 3" key="1">
    <citation type="journal article" date="2016" name="Eur. J. Clin. Microbiol. Infect. Dis.">
        <title>Whole genome sequencing as a tool for phylogenetic analysis of clinical strains of Mitis group streptococci.</title>
        <authorList>
            <person name="Rasmussen L.H."/>
            <person name="Dargis R."/>
            <person name="Hojholt K."/>
            <person name="Christensen J.J."/>
            <person name="Skovgaard O."/>
            <person name="Justesen U.S."/>
            <person name="Rosenvinge F.S."/>
            <person name="Moser C."/>
            <person name="Lukjancenko O."/>
            <person name="Rasmussen S."/>
            <person name="Nielsen X.C."/>
        </authorList>
    </citation>
    <scope>NUCLEOTIDE SEQUENCE [LARGE SCALE GENOMIC DNA]</scope>
    <source>
        <strain evidence="2 3">RH_50275_09</strain>
    </source>
</reference>
<accession>A0A1X1K7J8</accession>
<evidence type="ECO:0000313" key="2">
    <source>
        <dbReference type="EMBL" id="ORO95201.1"/>
    </source>
</evidence>
<proteinExistence type="predicted"/>
<organism evidence="2 3">
    <name type="scientific">Streptococcus mitis</name>
    <dbReference type="NCBI Taxonomy" id="28037"/>
    <lineage>
        <taxon>Bacteria</taxon>
        <taxon>Bacillati</taxon>
        <taxon>Bacillota</taxon>
        <taxon>Bacilli</taxon>
        <taxon>Lactobacillales</taxon>
        <taxon>Streptococcaceae</taxon>
        <taxon>Streptococcus</taxon>
        <taxon>Streptococcus mitis group</taxon>
    </lineage>
</organism>
<name>A0A1X1K7J8_STRMT</name>
<dbReference type="EMBL" id="NCVF01000020">
    <property type="protein sequence ID" value="ORO95201.1"/>
    <property type="molecule type" value="Genomic_DNA"/>
</dbReference>
<feature type="coiled-coil region" evidence="1">
    <location>
        <begin position="67"/>
        <end position="125"/>
    </location>
</feature>
<protein>
    <recommendedName>
        <fullName evidence="4">Phage protein</fullName>
    </recommendedName>
</protein>
<gene>
    <name evidence="2" type="ORF">B7700_03515</name>
</gene>
<keyword evidence="1" id="KW-0175">Coiled coil</keyword>
<comment type="caution">
    <text evidence="2">The sequence shown here is derived from an EMBL/GenBank/DDBJ whole genome shotgun (WGS) entry which is preliminary data.</text>
</comment>
<evidence type="ECO:0008006" key="4">
    <source>
        <dbReference type="Google" id="ProtNLM"/>
    </source>
</evidence>